<name>A0A835L5J3_SPOEX</name>
<evidence type="ECO:0000313" key="1">
    <source>
        <dbReference type="EMBL" id="KAF9416403.1"/>
    </source>
</evidence>
<sequence length="116" mass="13392">MHSTPPESIMVSKFLSDSSKCNGIRCAWAASRGRRAPQQYALENCAYEFILPYIDVLNKLYLVSMRCFRWGEDMEDHHKCNPFYGMTVELIFTAVGVDEWPHKISSRLLVVTEQND</sequence>
<evidence type="ECO:0000313" key="2">
    <source>
        <dbReference type="Proteomes" id="UP000648187"/>
    </source>
</evidence>
<dbReference type="Proteomes" id="UP000648187">
    <property type="component" value="Unassembled WGS sequence"/>
</dbReference>
<protein>
    <submittedName>
        <fullName evidence="1">Uncharacterized protein</fullName>
    </submittedName>
</protein>
<accession>A0A835L5J3</accession>
<dbReference type="AlphaFoldDB" id="A0A835L5J3"/>
<proteinExistence type="predicted"/>
<keyword evidence="2" id="KW-1185">Reference proteome</keyword>
<dbReference type="EMBL" id="JACKWZ010000091">
    <property type="protein sequence ID" value="KAF9416403.1"/>
    <property type="molecule type" value="Genomic_DNA"/>
</dbReference>
<reference evidence="1" key="1">
    <citation type="submission" date="2020-08" db="EMBL/GenBank/DDBJ databases">
        <title>Spodoptera exigua strain:BAW_Kor-Di-RS1 Genome sequencing and assembly.</title>
        <authorList>
            <person name="Kim J."/>
            <person name="Nam H.Y."/>
            <person name="Kwon M."/>
            <person name="Choi J.H."/>
            <person name="Cho S.R."/>
            <person name="Kim G.-H."/>
        </authorList>
    </citation>
    <scope>NUCLEOTIDE SEQUENCE</scope>
    <source>
        <strain evidence="1">BAW_Kor-Di-RS1</strain>
        <tissue evidence="1">Whole-body</tissue>
    </source>
</reference>
<organism evidence="1 2">
    <name type="scientific">Spodoptera exigua</name>
    <name type="common">Beet armyworm</name>
    <name type="synonym">Noctua fulgens</name>
    <dbReference type="NCBI Taxonomy" id="7107"/>
    <lineage>
        <taxon>Eukaryota</taxon>
        <taxon>Metazoa</taxon>
        <taxon>Ecdysozoa</taxon>
        <taxon>Arthropoda</taxon>
        <taxon>Hexapoda</taxon>
        <taxon>Insecta</taxon>
        <taxon>Pterygota</taxon>
        <taxon>Neoptera</taxon>
        <taxon>Endopterygota</taxon>
        <taxon>Lepidoptera</taxon>
        <taxon>Glossata</taxon>
        <taxon>Ditrysia</taxon>
        <taxon>Noctuoidea</taxon>
        <taxon>Noctuidae</taxon>
        <taxon>Amphipyrinae</taxon>
        <taxon>Spodoptera</taxon>
    </lineage>
</organism>
<gene>
    <name evidence="1" type="ORF">HW555_006250</name>
</gene>
<comment type="caution">
    <text evidence="1">The sequence shown here is derived from an EMBL/GenBank/DDBJ whole genome shotgun (WGS) entry which is preliminary data.</text>
</comment>